<name>A0A328UFB3_9FIRM</name>
<protein>
    <submittedName>
        <fullName evidence="3">Uncharacterized protein</fullName>
    </submittedName>
</protein>
<feature type="compositionally biased region" description="Basic and acidic residues" evidence="1">
    <location>
        <begin position="57"/>
        <end position="71"/>
    </location>
</feature>
<accession>A0A328UFB3</accession>
<keyword evidence="2" id="KW-0472">Membrane</keyword>
<gene>
    <name evidence="3" type="ORF">DPQ25_12520</name>
</gene>
<reference evidence="3 4" key="1">
    <citation type="submission" date="2018-06" db="EMBL/GenBank/DDBJ databases">
        <title>Noncontiguous genome sequence of Ruminococcaceae bacterium ASD2818.</title>
        <authorList>
            <person name="Chaplin A.V."/>
            <person name="Sokolova S.R."/>
            <person name="Kochetkova T.O."/>
            <person name="Goltsov A.Y."/>
            <person name="Trofimov D.Y."/>
            <person name="Efimov B.A."/>
        </authorList>
    </citation>
    <scope>NUCLEOTIDE SEQUENCE [LARGE SCALE GENOMIC DNA]</scope>
    <source>
        <strain evidence="3 4">ASD2818</strain>
    </source>
</reference>
<organism evidence="3 4">
    <name type="scientific">Hydrogeniiclostridium mannosilyticum</name>
    <dbReference type="NCBI Taxonomy" id="2764322"/>
    <lineage>
        <taxon>Bacteria</taxon>
        <taxon>Bacillati</taxon>
        <taxon>Bacillota</taxon>
        <taxon>Clostridia</taxon>
        <taxon>Eubacteriales</taxon>
        <taxon>Acutalibacteraceae</taxon>
        <taxon>Hydrogeniiclostridium</taxon>
    </lineage>
</organism>
<keyword evidence="2" id="KW-1133">Transmembrane helix</keyword>
<keyword evidence="2" id="KW-0812">Transmembrane</keyword>
<proteinExistence type="predicted"/>
<dbReference type="Proteomes" id="UP000249377">
    <property type="component" value="Unassembled WGS sequence"/>
</dbReference>
<evidence type="ECO:0000313" key="3">
    <source>
        <dbReference type="EMBL" id="RAQ22602.1"/>
    </source>
</evidence>
<evidence type="ECO:0000256" key="2">
    <source>
        <dbReference type="SAM" id="Phobius"/>
    </source>
</evidence>
<dbReference type="EMBL" id="QLYR01000011">
    <property type="protein sequence ID" value="RAQ22602.1"/>
    <property type="molecule type" value="Genomic_DNA"/>
</dbReference>
<dbReference type="AlphaFoldDB" id="A0A328UFB3"/>
<feature type="transmembrane region" description="Helical" evidence="2">
    <location>
        <begin position="20"/>
        <end position="45"/>
    </location>
</feature>
<keyword evidence="4" id="KW-1185">Reference proteome</keyword>
<evidence type="ECO:0000256" key="1">
    <source>
        <dbReference type="SAM" id="MobiDB-lite"/>
    </source>
</evidence>
<evidence type="ECO:0000313" key="4">
    <source>
        <dbReference type="Proteomes" id="UP000249377"/>
    </source>
</evidence>
<sequence length="81" mass="9112">MIHIAKGLVPSPRQPRNGGLLPVLGAAAVCPAWFSHPGMHCFLFYRIKRFSCKRQKASQERAWPRRTDPTGKKAGNFHSLK</sequence>
<comment type="caution">
    <text evidence="3">The sequence shown here is derived from an EMBL/GenBank/DDBJ whole genome shotgun (WGS) entry which is preliminary data.</text>
</comment>
<feature type="region of interest" description="Disordered" evidence="1">
    <location>
        <begin position="55"/>
        <end position="81"/>
    </location>
</feature>